<dbReference type="STRING" id="1006576.DTL3_1715"/>
<dbReference type="PATRIC" id="fig|1006576.9.peg.1712"/>
<gene>
    <name evidence="3" type="ORF">DTL3_1715</name>
</gene>
<dbReference type="InterPro" id="IPR018698">
    <property type="entry name" value="VWA-like_dom"/>
</dbReference>
<evidence type="ECO:0000259" key="1">
    <source>
        <dbReference type="Pfam" id="PF09967"/>
    </source>
</evidence>
<dbReference type="CDD" id="cd00198">
    <property type="entry name" value="vWFA"/>
    <property type="match status" value="1"/>
</dbReference>
<proteinExistence type="predicted"/>
<dbReference type="RefSeq" id="WP_045088342.1">
    <property type="nucleotide sequence ID" value="NZ_LN824141.1"/>
</dbReference>
<dbReference type="Proteomes" id="UP000032809">
    <property type="component" value="Chromosome I"/>
</dbReference>
<keyword evidence="4" id="KW-1185">Reference proteome</keyword>
<dbReference type="InterPro" id="IPR036465">
    <property type="entry name" value="vWFA_dom_sf"/>
</dbReference>
<feature type="domain" description="Putative metallopeptidase" evidence="2">
    <location>
        <begin position="6"/>
        <end position="252"/>
    </location>
</feature>
<dbReference type="OrthoDB" id="40767at2"/>
<dbReference type="KEGG" id="dtn:DTL3_1715"/>
<dbReference type="EMBL" id="LN824141">
    <property type="protein sequence ID" value="CEP79003.1"/>
    <property type="molecule type" value="Genomic_DNA"/>
</dbReference>
<evidence type="ECO:0000313" key="3">
    <source>
        <dbReference type="EMBL" id="CEP79003.1"/>
    </source>
</evidence>
<feature type="domain" description="VWA-like" evidence="1">
    <location>
        <begin position="266"/>
        <end position="371"/>
    </location>
</feature>
<sequence>MEDILQKAWIELEKESLFFSYLRMNFDNVPTKAVRTIKVSITSQAKFRIMYNPKRLQNLGLTLIKGLLKHEIYHIIHGHIFIKPKNKREKGIWDLAMDAAINQYIRELDAFAEPLDVMVAEGHAPDNEFFFVTAPMNLLNKTAEEYYKYILDFLEEKKMVDLEEIIEKREQNTDSHDFSSEIPEEMAFDIVSEFVTQAYDKSKENLPDGVEMAVSLMVKKPYLNWKTLLRRFFGSSIVVEKYRSLLKPNRRYEDQPGWVTELGPNVAIILDTSGSIIEEEYNSFFNEIESITKNLGGKVTLVQADSQIQNVMTYHKGKWEEIILKGKGSTDLQPAVDYVEENIRPEGIIVFTDGWLEVPNVQRRVLFVLSKKYNPDFFTQATEYYGKNNVVILN</sequence>
<name>A0A0C7P0D0_DEFTU</name>
<protein>
    <submittedName>
        <fullName evidence="3">VWA-like domain protein</fullName>
    </submittedName>
</protein>
<dbReference type="Pfam" id="PF13203">
    <property type="entry name" value="DUF2201_N"/>
    <property type="match status" value="1"/>
</dbReference>
<dbReference type="PANTHER" id="PTHR38730">
    <property type="entry name" value="SLL7028 PROTEIN"/>
    <property type="match status" value="1"/>
</dbReference>
<accession>A0A0C7P0D0</accession>
<evidence type="ECO:0000259" key="2">
    <source>
        <dbReference type="Pfam" id="PF13203"/>
    </source>
</evidence>
<dbReference type="HOGENOM" id="CLU_694047_0_0_0"/>
<dbReference type="Pfam" id="PF09967">
    <property type="entry name" value="DUF2201"/>
    <property type="match status" value="1"/>
</dbReference>
<dbReference type="PANTHER" id="PTHR38730:SF1">
    <property type="entry name" value="SLL7028 PROTEIN"/>
    <property type="match status" value="1"/>
</dbReference>
<dbReference type="SUPFAM" id="SSF53300">
    <property type="entry name" value="vWA-like"/>
    <property type="match status" value="1"/>
</dbReference>
<evidence type="ECO:0000313" key="4">
    <source>
        <dbReference type="Proteomes" id="UP000032809"/>
    </source>
</evidence>
<dbReference type="InterPro" id="IPR025154">
    <property type="entry name" value="Put_metallopeptidase_dom"/>
</dbReference>
<reference evidence="4" key="1">
    <citation type="submission" date="2014-11" db="EMBL/GenBank/DDBJ databases">
        <authorList>
            <person name="Wibberg D."/>
        </authorList>
    </citation>
    <scope>NUCLEOTIDE SEQUENCE [LARGE SCALE GENOMIC DNA]</scope>
    <source>
        <strain evidence="4">L3</strain>
    </source>
</reference>
<organism evidence="3 4">
    <name type="scientific">Defluviitoga tunisiensis</name>
    <dbReference type="NCBI Taxonomy" id="1006576"/>
    <lineage>
        <taxon>Bacteria</taxon>
        <taxon>Thermotogati</taxon>
        <taxon>Thermotogota</taxon>
        <taxon>Thermotogae</taxon>
        <taxon>Petrotogales</taxon>
        <taxon>Petrotogaceae</taxon>
        <taxon>Defluviitoga</taxon>
    </lineage>
</organism>
<dbReference type="AlphaFoldDB" id="A0A0C7P0D0"/>